<dbReference type="GO" id="GO:0016787">
    <property type="term" value="F:hydrolase activity"/>
    <property type="evidence" value="ECO:0007669"/>
    <property type="project" value="UniProtKB-KW"/>
</dbReference>
<dbReference type="Proteomes" id="UP000222542">
    <property type="component" value="Unassembled WGS sequence"/>
</dbReference>
<evidence type="ECO:0000259" key="2">
    <source>
        <dbReference type="Pfam" id="PF09412"/>
    </source>
</evidence>
<dbReference type="SUPFAM" id="SSF142877">
    <property type="entry name" value="EndoU-like"/>
    <property type="match status" value="1"/>
</dbReference>
<dbReference type="PANTHER" id="PTHR31973:SF199">
    <property type="entry name" value="SWIM-TYPE DOMAIN-CONTAINING PROTEIN"/>
    <property type="match status" value="1"/>
</dbReference>
<reference evidence="3 4" key="2">
    <citation type="journal article" date="2017" name="Genome Biol.">
        <title>New reference genome sequences of hot pepper reveal the massive evolution of plant disease-resistance genes by retroduplication.</title>
        <authorList>
            <person name="Kim S."/>
            <person name="Park J."/>
            <person name="Yeom S.I."/>
            <person name="Kim Y.M."/>
            <person name="Seo E."/>
            <person name="Kim K.T."/>
            <person name="Kim M.S."/>
            <person name="Lee J.M."/>
            <person name="Cheong K."/>
            <person name="Shin H.S."/>
            <person name="Kim S.B."/>
            <person name="Han K."/>
            <person name="Lee J."/>
            <person name="Park M."/>
            <person name="Lee H.A."/>
            <person name="Lee H.Y."/>
            <person name="Lee Y."/>
            <person name="Oh S."/>
            <person name="Lee J.H."/>
            <person name="Choi E."/>
            <person name="Choi E."/>
            <person name="Lee S.E."/>
            <person name="Jeon J."/>
            <person name="Kim H."/>
            <person name="Choi G."/>
            <person name="Song H."/>
            <person name="Lee J."/>
            <person name="Lee S.C."/>
            <person name="Kwon J.K."/>
            <person name="Lee H.Y."/>
            <person name="Koo N."/>
            <person name="Hong Y."/>
            <person name="Kim R.W."/>
            <person name="Kang W.H."/>
            <person name="Huh J.H."/>
            <person name="Kang B.C."/>
            <person name="Yang T.J."/>
            <person name="Lee Y.H."/>
            <person name="Bennetzen J.L."/>
            <person name="Choi D."/>
        </authorList>
    </citation>
    <scope>NUCLEOTIDE SEQUENCE [LARGE SCALE GENOMIC DNA]</scope>
    <source>
        <strain evidence="4">cv. CM334</strain>
    </source>
</reference>
<organism evidence="3 4">
    <name type="scientific">Capsicum annuum</name>
    <name type="common">Capsicum pepper</name>
    <dbReference type="NCBI Taxonomy" id="4072"/>
    <lineage>
        <taxon>Eukaryota</taxon>
        <taxon>Viridiplantae</taxon>
        <taxon>Streptophyta</taxon>
        <taxon>Embryophyta</taxon>
        <taxon>Tracheophyta</taxon>
        <taxon>Spermatophyta</taxon>
        <taxon>Magnoliopsida</taxon>
        <taxon>eudicotyledons</taxon>
        <taxon>Gunneridae</taxon>
        <taxon>Pentapetalae</taxon>
        <taxon>asterids</taxon>
        <taxon>lamiids</taxon>
        <taxon>Solanales</taxon>
        <taxon>Solanaceae</taxon>
        <taxon>Solanoideae</taxon>
        <taxon>Capsiceae</taxon>
        <taxon>Capsicum</taxon>
    </lineage>
</organism>
<dbReference type="PANTHER" id="PTHR31973">
    <property type="entry name" value="POLYPROTEIN, PUTATIVE-RELATED"/>
    <property type="match status" value="1"/>
</dbReference>
<name>A0A2G2YF39_CAPAN</name>
<feature type="domain" description="EndoU" evidence="2">
    <location>
        <begin position="252"/>
        <end position="321"/>
    </location>
</feature>
<dbReference type="Gramene" id="PHT68191">
    <property type="protein sequence ID" value="PHT68191"/>
    <property type="gene ID" value="T459_27678"/>
</dbReference>
<dbReference type="EMBL" id="AYRZ02000011">
    <property type="protein sequence ID" value="PHT68191.1"/>
    <property type="molecule type" value="Genomic_DNA"/>
</dbReference>
<keyword evidence="1" id="KW-0378">Hydrolase</keyword>
<evidence type="ECO:0000256" key="1">
    <source>
        <dbReference type="ARBA" id="ARBA00022801"/>
    </source>
</evidence>
<dbReference type="OMA" id="KASEWRW"/>
<dbReference type="InterPro" id="IPR018998">
    <property type="entry name" value="EndoU_C"/>
</dbReference>
<comment type="caution">
    <text evidence="3">The sequence shown here is derived from an EMBL/GenBank/DDBJ whole genome shotgun (WGS) entry which is preliminary data.</text>
</comment>
<gene>
    <name evidence="3" type="ORF">T459_27678</name>
</gene>
<evidence type="ECO:0000313" key="3">
    <source>
        <dbReference type="EMBL" id="PHT68191.1"/>
    </source>
</evidence>
<dbReference type="InterPro" id="IPR037227">
    <property type="entry name" value="EndoU-like"/>
</dbReference>
<keyword evidence="4" id="KW-1185">Reference proteome</keyword>
<sequence>MIKTIGPDHSCGNQRNNNNIDSGFLAKKYMEEFRINPSWGVKEFQAHVMRAHNCTITQNQAYMVKRKALDLITGTREEQYDMLWDYCSELRRSNPGTTCILKLDENPKTMVNDKKKGLIPAFDEIMPDVAHRFYVRHLHSNFKTEGFGGQILKDTLWKAARATTEPEFSKCMEEMAKLDPKASEWRWELTRIPCNYAIAAIWVKKDEPKMYVHECYTVKQYLKSYNPSILPIFSIDQWPKIEPPLPPIYKAQSENQLLTIQFEWNDILRSVSSNLIEVSPEFKVAIYTYFVGGEKNHVTIDPYPVTIKCYCLGDNIGSSFPVAKC</sequence>
<evidence type="ECO:0000313" key="4">
    <source>
        <dbReference type="Proteomes" id="UP000222542"/>
    </source>
</evidence>
<dbReference type="AlphaFoldDB" id="A0A2G2YF39"/>
<proteinExistence type="predicted"/>
<dbReference type="Pfam" id="PF09412">
    <property type="entry name" value="XendoU"/>
    <property type="match status" value="1"/>
</dbReference>
<reference evidence="3 4" key="1">
    <citation type="journal article" date="2014" name="Nat. Genet.">
        <title>Genome sequence of the hot pepper provides insights into the evolution of pungency in Capsicum species.</title>
        <authorList>
            <person name="Kim S."/>
            <person name="Park M."/>
            <person name="Yeom S.I."/>
            <person name="Kim Y.M."/>
            <person name="Lee J.M."/>
            <person name="Lee H.A."/>
            <person name="Seo E."/>
            <person name="Choi J."/>
            <person name="Cheong K."/>
            <person name="Kim K.T."/>
            <person name="Jung K."/>
            <person name="Lee G.W."/>
            <person name="Oh S.K."/>
            <person name="Bae C."/>
            <person name="Kim S.B."/>
            <person name="Lee H.Y."/>
            <person name="Kim S.Y."/>
            <person name="Kim M.S."/>
            <person name="Kang B.C."/>
            <person name="Jo Y.D."/>
            <person name="Yang H.B."/>
            <person name="Jeong H.J."/>
            <person name="Kang W.H."/>
            <person name="Kwon J.K."/>
            <person name="Shin C."/>
            <person name="Lim J.Y."/>
            <person name="Park J.H."/>
            <person name="Huh J.H."/>
            <person name="Kim J.S."/>
            <person name="Kim B.D."/>
            <person name="Cohen O."/>
            <person name="Paran I."/>
            <person name="Suh M.C."/>
            <person name="Lee S.B."/>
            <person name="Kim Y.K."/>
            <person name="Shin Y."/>
            <person name="Noh S.J."/>
            <person name="Park J."/>
            <person name="Seo Y.S."/>
            <person name="Kwon S.Y."/>
            <person name="Kim H.A."/>
            <person name="Park J.M."/>
            <person name="Kim H.J."/>
            <person name="Choi S.B."/>
            <person name="Bosland P.W."/>
            <person name="Reeves G."/>
            <person name="Jo S.H."/>
            <person name="Lee B.W."/>
            <person name="Cho H.T."/>
            <person name="Choi H.S."/>
            <person name="Lee M.S."/>
            <person name="Yu Y."/>
            <person name="Do Choi Y."/>
            <person name="Park B.S."/>
            <person name="van Deynze A."/>
            <person name="Ashrafi H."/>
            <person name="Hill T."/>
            <person name="Kim W.T."/>
            <person name="Pai H.S."/>
            <person name="Ahn H.K."/>
            <person name="Yeam I."/>
            <person name="Giovannoni J.J."/>
            <person name="Rose J.K."/>
            <person name="Sorensen I."/>
            <person name="Lee S.J."/>
            <person name="Kim R.W."/>
            <person name="Choi I.Y."/>
            <person name="Choi B.S."/>
            <person name="Lim J.S."/>
            <person name="Lee Y.H."/>
            <person name="Choi D."/>
        </authorList>
    </citation>
    <scope>NUCLEOTIDE SEQUENCE [LARGE SCALE GENOMIC DNA]</scope>
    <source>
        <strain evidence="4">cv. CM334</strain>
    </source>
</reference>
<dbReference type="GO" id="GO:0004521">
    <property type="term" value="F:RNA endonuclease activity"/>
    <property type="evidence" value="ECO:0000318"/>
    <property type="project" value="GO_Central"/>
</dbReference>
<accession>A0A2G2YF39</accession>
<protein>
    <recommendedName>
        <fullName evidence="2">EndoU domain-containing protein</fullName>
    </recommendedName>
</protein>